<evidence type="ECO:0000259" key="7">
    <source>
        <dbReference type="PROSITE" id="PS50048"/>
    </source>
</evidence>
<dbReference type="PROSITE" id="PS00463">
    <property type="entry name" value="ZN2_CY6_FUNGAL_1"/>
    <property type="match status" value="1"/>
</dbReference>
<dbReference type="SUPFAM" id="SSF57701">
    <property type="entry name" value="Zn2/Cys6 DNA-binding domain"/>
    <property type="match status" value="1"/>
</dbReference>
<gene>
    <name evidence="8" type="ORF">BDV29DRAFT_169931</name>
</gene>
<evidence type="ECO:0000256" key="4">
    <source>
        <dbReference type="ARBA" id="ARBA00023163"/>
    </source>
</evidence>
<evidence type="ECO:0000256" key="1">
    <source>
        <dbReference type="ARBA" id="ARBA00022723"/>
    </source>
</evidence>
<evidence type="ECO:0000256" key="2">
    <source>
        <dbReference type="ARBA" id="ARBA00023015"/>
    </source>
</evidence>
<feature type="compositionally biased region" description="Polar residues" evidence="6">
    <location>
        <begin position="70"/>
        <end position="80"/>
    </location>
</feature>
<dbReference type="InterPro" id="IPR036864">
    <property type="entry name" value="Zn2-C6_fun-type_DNA-bd_sf"/>
</dbReference>
<dbReference type="OrthoDB" id="10067394at2759"/>
<evidence type="ECO:0000313" key="8">
    <source>
        <dbReference type="EMBL" id="KAB8076579.1"/>
    </source>
</evidence>
<sequence>MEATSPTASNLSVSVACLNCRDKHLKCDGNMGGCSRCKALNLFCHFVPSRRGRRVRPGPYPTPMADYSPQLGNPFNSQPGETLRSDSSKIVHQVNGDYLLQESGQIDGHLVTLYYLHFHQAHPFLAPQENFMQSSPPAYLMELVQFISLHYLPTDYIPDQTSHLRAALQDADLTLEKVQAFLLLSLILHARTQPQEAKSCLAQAISCSLELGLQCREYSAAIEEQDAIRAESARRTWWEIFIVDTLLAAVQVHGSLQLMIDPPDVPLPCEMDEYQDGLLGSVTSSICEMDRQTYFHRDGDFSSLAYRAQAACILRKCLLAGQSHFSQDTVDALDATISAWFHRLPKRKRTILYSHGDMDKMIFQASMIVHCASLYLHFPKSYLLAFLPVSSQVFCARFPSLVSVSENPHVHTAKVASAAVHLSKLASLSTSILDHSPFYVCTLVLSSIIQLAMLSVDPDEASRTGRQYLSLNLGVLRSMGDIWPIAAISVARIQEVAVELETALAAQRSQLSQVPLSEPGLIDFPELDLSIV</sequence>
<dbReference type="PROSITE" id="PS50048">
    <property type="entry name" value="ZN2_CY6_FUNGAL_2"/>
    <property type="match status" value="1"/>
</dbReference>
<dbReference type="SMART" id="SM00066">
    <property type="entry name" value="GAL4"/>
    <property type="match status" value="1"/>
</dbReference>
<reference evidence="8 9" key="1">
    <citation type="submission" date="2019-04" db="EMBL/GenBank/DDBJ databases">
        <title>Friends and foes A comparative genomics study of 23 Aspergillus species from section Flavi.</title>
        <authorList>
            <consortium name="DOE Joint Genome Institute"/>
            <person name="Kjaerbolling I."/>
            <person name="Vesth T."/>
            <person name="Frisvad J.C."/>
            <person name="Nybo J.L."/>
            <person name="Theobald S."/>
            <person name="Kildgaard S."/>
            <person name="Isbrandt T."/>
            <person name="Kuo A."/>
            <person name="Sato A."/>
            <person name="Lyhne E.K."/>
            <person name="Kogle M.E."/>
            <person name="Wiebenga A."/>
            <person name="Kun R.S."/>
            <person name="Lubbers R.J."/>
            <person name="Makela M.R."/>
            <person name="Barry K."/>
            <person name="Chovatia M."/>
            <person name="Clum A."/>
            <person name="Daum C."/>
            <person name="Haridas S."/>
            <person name="He G."/>
            <person name="LaButti K."/>
            <person name="Lipzen A."/>
            <person name="Mondo S."/>
            <person name="Riley R."/>
            <person name="Salamov A."/>
            <person name="Simmons B.A."/>
            <person name="Magnuson J.K."/>
            <person name="Henrissat B."/>
            <person name="Mortensen U.H."/>
            <person name="Larsen T.O."/>
            <person name="Devries R.P."/>
            <person name="Grigoriev I.V."/>
            <person name="Machida M."/>
            <person name="Baker S.E."/>
            <person name="Andersen M.R."/>
        </authorList>
    </citation>
    <scope>NUCLEOTIDE SEQUENCE [LARGE SCALE GENOMIC DNA]</scope>
    <source>
        <strain evidence="8 9">CBS 151.66</strain>
    </source>
</reference>
<proteinExistence type="predicted"/>
<dbReference type="GO" id="GO:0003677">
    <property type="term" value="F:DNA binding"/>
    <property type="evidence" value="ECO:0007669"/>
    <property type="project" value="UniProtKB-KW"/>
</dbReference>
<dbReference type="CDD" id="cd00067">
    <property type="entry name" value="GAL4"/>
    <property type="match status" value="1"/>
</dbReference>
<dbReference type="PANTHER" id="PTHR47431:SF3">
    <property type="entry name" value="ZN(II)2CYS6 TRANSCRIPTION FACTOR (EUROFUNG)"/>
    <property type="match status" value="1"/>
</dbReference>
<keyword evidence="2" id="KW-0805">Transcription regulation</keyword>
<keyword evidence="4" id="KW-0804">Transcription</keyword>
<dbReference type="GO" id="GO:0000981">
    <property type="term" value="F:DNA-binding transcription factor activity, RNA polymerase II-specific"/>
    <property type="evidence" value="ECO:0007669"/>
    <property type="project" value="InterPro"/>
</dbReference>
<accession>A0A5N5X7B1</accession>
<dbReference type="Pfam" id="PF04082">
    <property type="entry name" value="Fungal_trans"/>
    <property type="match status" value="1"/>
</dbReference>
<dbReference type="GO" id="GO:0006351">
    <property type="term" value="P:DNA-templated transcription"/>
    <property type="evidence" value="ECO:0007669"/>
    <property type="project" value="InterPro"/>
</dbReference>
<evidence type="ECO:0000313" key="9">
    <source>
        <dbReference type="Proteomes" id="UP000326565"/>
    </source>
</evidence>
<keyword evidence="9" id="KW-1185">Reference proteome</keyword>
<dbReference type="AlphaFoldDB" id="A0A5N5X7B1"/>
<keyword evidence="5" id="KW-0539">Nucleus</keyword>
<name>A0A5N5X7B1_9EURO</name>
<dbReference type="CDD" id="cd12148">
    <property type="entry name" value="fungal_TF_MHR"/>
    <property type="match status" value="1"/>
</dbReference>
<keyword evidence="3" id="KW-0238">DNA-binding</keyword>
<protein>
    <recommendedName>
        <fullName evidence="7">Zn(2)-C6 fungal-type domain-containing protein</fullName>
    </recommendedName>
</protein>
<evidence type="ECO:0000256" key="6">
    <source>
        <dbReference type="SAM" id="MobiDB-lite"/>
    </source>
</evidence>
<dbReference type="Pfam" id="PF00172">
    <property type="entry name" value="Zn_clus"/>
    <property type="match status" value="1"/>
</dbReference>
<dbReference type="GO" id="GO:0009893">
    <property type="term" value="P:positive regulation of metabolic process"/>
    <property type="evidence" value="ECO:0007669"/>
    <property type="project" value="UniProtKB-ARBA"/>
</dbReference>
<dbReference type="Proteomes" id="UP000326565">
    <property type="component" value="Unassembled WGS sequence"/>
</dbReference>
<keyword evidence="1" id="KW-0479">Metal-binding</keyword>
<feature type="region of interest" description="Disordered" evidence="6">
    <location>
        <begin position="64"/>
        <end position="83"/>
    </location>
</feature>
<dbReference type="Gene3D" id="4.10.240.10">
    <property type="entry name" value="Zn(2)-C6 fungal-type DNA-binding domain"/>
    <property type="match status" value="1"/>
</dbReference>
<dbReference type="GO" id="GO:0008270">
    <property type="term" value="F:zinc ion binding"/>
    <property type="evidence" value="ECO:0007669"/>
    <property type="project" value="InterPro"/>
</dbReference>
<organism evidence="8 9">
    <name type="scientific">Aspergillus leporis</name>
    <dbReference type="NCBI Taxonomy" id="41062"/>
    <lineage>
        <taxon>Eukaryota</taxon>
        <taxon>Fungi</taxon>
        <taxon>Dikarya</taxon>
        <taxon>Ascomycota</taxon>
        <taxon>Pezizomycotina</taxon>
        <taxon>Eurotiomycetes</taxon>
        <taxon>Eurotiomycetidae</taxon>
        <taxon>Eurotiales</taxon>
        <taxon>Aspergillaceae</taxon>
        <taxon>Aspergillus</taxon>
        <taxon>Aspergillus subgen. Circumdati</taxon>
    </lineage>
</organism>
<dbReference type="EMBL" id="ML732179">
    <property type="protein sequence ID" value="KAB8076579.1"/>
    <property type="molecule type" value="Genomic_DNA"/>
</dbReference>
<dbReference type="InterPro" id="IPR001138">
    <property type="entry name" value="Zn2Cys6_DnaBD"/>
</dbReference>
<evidence type="ECO:0000256" key="3">
    <source>
        <dbReference type="ARBA" id="ARBA00023125"/>
    </source>
</evidence>
<evidence type="ECO:0000256" key="5">
    <source>
        <dbReference type="ARBA" id="ARBA00023242"/>
    </source>
</evidence>
<feature type="domain" description="Zn(2)-C6 fungal-type" evidence="7">
    <location>
        <begin position="16"/>
        <end position="46"/>
    </location>
</feature>
<dbReference type="InterPro" id="IPR007219">
    <property type="entry name" value="XnlR_reg_dom"/>
</dbReference>
<dbReference type="PANTHER" id="PTHR47431">
    <property type="entry name" value="ZN(II)2CYS6 TRANSCRIPTION FACTOR (EUROFUNG)-RELATED"/>
    <property type="match status" value="1"/>
</dbReference>